<evidence type="ECO:0000256" key="2">
    <source>
        <dbReference type="SAM" id="SignalP"/>
    </source>
</evidence>
<feature type="compositionally biased region" description="Low complexity" evidence="1">
    <location>
        <begin position="410"/>
        <end position="425"/>
    </location>
</feature>
<dbReference type="AlphaFoldDB" id="A0AA36GZL6"/>
<keyword evidence="4" id="KW-1185">Reference proteome</keyword>
<feature type="region of interest" description="Disordered" evidence="1">
    <location>
        <begin position="169"/>
        <end position="289"/>
    </location>
</feature>
<comment type="caution">
    <text evidence="3">The sequence shown here is derived from an EMBL/GenBank/DDBJ whole genome shotgun (WGS) entry which is preliminary data.</text>
</comment>
<feature type="signal peptide" evidence="2">
    <location>
        <begin position="1"/>
        <end position="19"/>
    </location>
</feature>
<protein>
    <submittedName>
        <fullName evidence="3">Uncharacterized protein</fullName>
    </submittedName>
</protein>
<feature type="chain" id="PRO_5041225155" evidence="2">
    <location>
        <begin position="20"/>
        <end position="539"/>
    </location>
</feature>
<feature type="compositionally biased region" description="Basic residues" evidence="1">
    <location>
        <begin position="191"/>
        <end position="201"/>
    </location>
</feature>
<feature type="compositionally biased region" description="Pro residues" evidence="1">
    <location>
        <begin position="426"/>
        <end position="437"/>
    </location>
</feature>
<feature type="region of interest" description="Disordered" evidence="1">
    <location>
        <begin position="84"/>
        <end position="103"/>
    </location>
</feature>
<feature type="region of interest" description="Disordered" evidence="1">
    <location>
        <begin position="54"/>
        <end position="75"/>
    </location>
</feature>
<evidence type="ECO:0000313" key="4">
    <source>
        <dbReference type="Proteomes" id="UP001176961"/>
    </source>
</evidence>
<organism evidence="3 4">
    <name type="scientific">Cylicocyclus nassatus</name>
    <name type="common">Nematode worm</name>
    <dbReference type="NCBI Taxonomy" id="53992"/>
    <lineage>
        <taxon>Eukaryota</taxon>
        <taxon>Metazoa</taxon>
        <taxon>Ecdysozoa</taxon>
        <taxon>Nematoda</taxon>
        <taxon>Chromadorea</taxon>
        <taxon>Rhabditida</taxon>
        <taxon>Rhabditina</taxon>
        <taxon>Rhabditomorpha</taxon>
        <taxon>Strongyloidea</taxon>
        <taxon>Strongylidae</taxon>
        <taxon>Cylicocyclus</taxon>
    </lineage>
</organism>
<gene>
    <name evidence="3" type="ORF">CYNAS_LOCUS13289</name>
</gene>
<proteinExistence type="predicted"/>
<keyword evidence="2" id="KW-0732">Signal</keyword>
<feature type="compositionally biased region" description="Basic and acidic residues" evidence="1">
    <location>
        <begin position="93"/>
        <end position="103"/>
    </location>
</feature>
<feature type="region of interest" description="Disordered" evidence="1">
    <location>
        <begin position="380"/>
        <end position="438"/>
    </location>
</feature>
<dbReference type="Proteomes" id="UP001176961">
    <property type="component" value="Unassembled WGS sequence"/>
</dbReference>
<reference evidence="3" key="1">
    <citation type="submission" date="2023-07" db="EMBL/GenBank/DDBJ databases">
        <authorList>
            <consortium name="CYATHOMIX"/>
        </authorList>
    </citation>
    <scope>NUCLEOTIDE SEQUENCE</scope>
    <source>
        <strain evidence="3">N/A</strain>
    </source>
</reference>
<feature type="compositionally biased region" description="Basic and acidic residues" evidence="1">
    <location>
        <begin position="245"/>
        <end position="265"/>
    </location>
</feature>
<dbReference type="EMBL" id="CATQJL010000305">
    <property type="protein sequence ID" value="CAJ0601306.1"/>
    <property type="molecule type" value="Genomic_DNA"/>
</dbReference>
<feature type="compositionally biased region" description="Basic residues" evidence="1">
    <location>
        <begin position="216"/>
        <end position="232"/>
    </location>
</feature>
<name>A0AA36GZL6_CYLNA</name>
<sequence>MRFSKLLLLIICSFSTETAQTDKAATGHKAGLEMNNGTPTTTLIEFADAQKKEVSAKHGGKSDYANSQQMREEEALSGIELEKRRQSLKHGQRVQETKQSFEDKSIESIKDSGLSKIEERKLKASDLVVTKDGRNEIYKRHHEVHESQKARARRAESNYPYEEAPWAYQGKSLEKTGKKNIMSSPIDVKNRFGKGNRKKPMKSVSANGDRDFLKQKAPKKKLSSRRLSKKKKFDSGKKQHSTKPSTDDDKEERQLIHSGFGKDSDYDVSVKTAELQENGESRTGNNFASRLLKGRQKELATKETLHGKTSSYVVNKIDSANAKSARSNSVRLYGDGQLKSVKGPLMTNRSDVKRSSYWSNPWTIKYERKKLEALEKLLSRDKPRRESERSRVRGHRGVEVPPWQWKETPETTSEELPTPIETTEPPEAPGETEPPPVIKIKTKKPLNQVETTKWVDPFRRAPWEYRKNLPPRITHVGGNEWGYRRRKKREIYYGPRLKFFQERVWSMPYERHWDPSDSEQPWKSRNIWWRYFAQGENLT</sequence>
<evidence type="ECO:0000256" key="1">
    <source>
        <dbReference type="SAM" id="MobiDB-lite"/>
    </source>
</evidence>
<accession>A0AA36GZL6</accession>
<feature type="compositionally biased region" description="Basic and acidic residues" evidence="1">
    <location>
        <begin position="380"/>
        <end position="391"/>
    </location>
</feature>
<evidence type="ECO:0000313" key="3">
    <source>
        <dbReference type="EMBL" id="CAJ0601306.1"/>
    </source>
</evidence>